<accession>E1NTG3</accession>
<gene>
    <name evidence="6" type="ORF">HMPREF9211_1475</name>
</gene>
<evidence type="ECO:0000256" key="4">
    <source>
        <dbReference type="ARBA" id="ARBA00023002"/>
    </source>
</evidence>
<protein>
    <recommendedName>
        <fullName evidence="5">FAD/NAD(P)-binding domain-containing protein</fullName>
    </recommendedName>
</protein>
<dbReference type="InterPro" id="IPR050097">
    <property type="entry name" value="Ferredoxin-NADP_redctase_2"/>
</dbReference>
<evidence type="ECO:0000256" key="2">
    <source>
        <dbReference type="ARBA" id="ARBA00011738"/>
    </source>
</evidence>
<evidence type="ECO:0000259" key="5">
    <source>
        <dbReference type="Pfam" id="PF07992"/>
    </source>
</evidence>
<dbReference type="PRINTS" id="PR00469">
    <property type="entry name" value="PNDRDTASEII"/>
</dbReference>
<comment type="caution">
    <text evidence="6">The sequence shown here is derived from an EMBL/GenBank/DDBJ whole genome shotgun (WGS) entry which is preliminary data.</text>
</comment>
<proteinExistence type="predicted"/>
<dbReference type="PANTHER" id="PTHR48105">
    <property type="entry name" value="THIOREDOXIN REDUCTASE 1-RELATED-RELATED"/>
    <property type="match status" value="1"/>
</dbReference>
<dbReference type="AlphaFoldDB" id="E1NTG3"/>
<dbReference type="InterPro" id="IPR023753">
    <property type="entry name" value="FAD/NAD-binding_dom"/>
</dbReference>
<organism evidence="6 7">
    <name type="scientific">Lactobacillus iners LactinV 01V1-a</name>
    <dbReference type="NCBI Taxonomy" id="879297"/>
    <lineage>
        <taxon>Bacteria</taxon>
        <taxon>Bacillati</taxon>
        <taxon>Bacillota</taxon>
        <taxon>Bacilli</taxon>
        <taxon>Lactobacillales</taxon>
        <taxon>Lactobacillaceae</taxon>
        <taxon>Lactobacillus</taxon>
    </lineage>
</organism>
<dbReference type="Gene3D" id="3.50.50.60">
    <property type="entry name" value="FAD/NAD(P)-binding domain"/>
    <property type="match status" value="1"/>
</dbReference>
<evidence type="ECO:0000256" key="1">
    <source>
        <dbReference type="ARBA" id="ARBA00001974"/>
    </source>
</evidence>
<feature type="domain" description="FAD/NAD(P)-binding" evidence="5">
    <location>
        <begin position="5"/>
        <end position="65"/>
    </location>
</feature>
<reference evidence="6 7" key="1">
    <citation type="submission" date="2010-09" db="EMBL/GenBank/DDBJ databases">
        <authorList>
            <person name="Durkin A.S."/>
            <person name="Madupu R."/>
            <person name="Torralba M."/>
            <person name="Gillis M."/>
            <person name="Methe B."/>
            <person name="Sutton G."/>
            <person name="Nelson K.E."/>
        </authorList>
    </citation>
    <scope>NUCLEOTIDE SEQUENCE [LARGE SCALE GENOMIC DNA]</scope>
    <source>
        <strain evidence="6 7">LactinV 01V1-a</strain>
    </source>
</reference>
<evidence type="ECO:0000313" key="7">
    <source>
        <dbReference type="Proteomes" id="UP000003648"/>
    </source>
</evidence>
<dbReference type="EMBL" id="AEHQ01000061">
    <property type="protein sequence ID" value="EFO70597.1"/>
    <property type="molecule type" value="Genomic_DNA"/>
</dbReference>
<dbReference type="SUPFAM" id="SSF51905">
    <property type="entry name" value="FAD/NAD(P)-binding domain"/>
    <property type="match status" value="1"/>
</dbReference>
<evidence type="ECO:0000256" key="3">
    <source>
        <dbReference type="ARBA" id="ARBA00022630"/>
    </source>
</evidence>
<comment type="subunit">
    <text evidence="2">Homodimer.</text>
</comment>
<evidence type="ECO:0000313" key="6">
    <source>
        <dbReference type="EMBL" id="EFO70597.1"/>
    </source>
</evidence>
<sequence>MIKKYDVIIIGAGPGGLTAALYASRANLSVAIVDKGLYGGQMNNTGAIDNYPGFADITGPQLSEKNVSKCNEIWCGVFLC</sequence>
<keyword evidence="4" id="KW-0560">Oxidoreductase</keyword>
<comment type="cofactor">
    <cofactor evidence="1">
        <name>FAD</name>
        <dbReference type="ChEBI" id="CHEBI:57692"/>
    </cofactor>
</comment>
<dbReference type="Proteomes" id="UP000003648">
    <property type="component" value="Unassembled WGS sequence"/>
</dbReference>
<dbReference type="GO" id="GO:0016491">
    <property type="term" value="F:oxidoreductase activity"/>
    <property type="evidence" value="ECO:0007669"/>
    <property type="project" value="UniProtKB-KW"/>
</dbReference>
<dbReference type="InterPro" id="IPR036188">
    <property type="entry name" value="FAD/NAD-bd_sf"/>
</dbReference>
<keyword evidence="3" id="KW-0285">Flavoprotein</keyword>
<name>E1NTG3_9LACO</name>
<dbReference type="Pfam" id="PF07992">
    <property type="entry name" value="Pyr_redox_2"/>
    <property type="match status" value="1"/>
</dbReference>